<dbReference type="EMBL" id="JBHSLD010000007">
    <property type="protein sequence ID" value="MFC5380732.1"/>
    <property type="molecule type" value="Genomic_DNA"/>
</dbReference>
<proteinExistence type="predicted"/>
<gene>
    <name evidence="2" type="ORF">ACFPJ6_08015</name>
</gene>
<dbReference type="PANTHER" id="PTHR42685:SF19">
    <property type="entry name" value="POSSIBLE OXIDOREDUCTASE"/>
    <property type="match status" value="1"/>
</dbReference>
<dbReference type="EC" id="1.-.-.-" evidence="2"/>
<dbReference type="PANTHER" id="PTHR42685">
    <property type="entry name" value="GERANYLGERANYL DIPHOSPHATE REDUCTASE"/>
    <property type="match status" value="1"/>
</dbReference>
<dbReference type="RefSeq" id="WP_340267724.1">
    <property type="nucleotide sequence ID" value="NZ_JBBEOG010000002.1"/>
</dbReference>
<accession>A0ABW0GM38</accession>
<dbReference type="Pfam" id="PF01494">
    <property type="entry name" value="FAD_binding_3"/>
    <property type="match status" value="1"/>
</dbReference>
<feature type="domain" description="FAD-binding" evidence="1">
    <location>
        <begin position="6"/>
        <end position="283"/>
    </location>
</feature>
<dbReference type="GO" id="GO:0016491">
    <property type="term" value="F:oxidoreductase activity"/>
    <property type="evidence" value="ECO:0007669"/>
    <property type="project" value="UniProtKB-KW"/>
</dbReference>
<reference evidence="3" key="1">
    <citation type="journal article" date="2019" name="Int. J. Syst. Evol. Microbiol.">
        <title>The Global Catalogue of Microorganisms (GCM) 10K type strain sequencing project: providing services to taxonomists for standard genome sequencing and annotation.</title>
        <authorList>
            <consortium name="The Broad Institute Genomics Platform"/>
            <consortium name="The Broad Institute Genome Sequencing Center for Infectious Disease"/>
            <person name="Wu L."/>
            <person name="Ma J."/>
        </authorList>
    </citation>
    <scope>NUCLEOTIDE SEQUENCE [LARGE SCALE GENOMIC DNA]</scope>
    <source>
        <strain evidence="3">CCUG 43114</strain>
    </source>
</reference>
<keyword evidence="3" id="KW-1185">Reference proteome</keyword>
<dbReference type="Gene3D" id="3.50.50.60">
    <property type="entry name" value="FAD/NAD(P)-binding domain"/>
    <property type="match status" value="1"/>
</dbReference>
<dbReference type="InterPro" id="IPR050407">
    <property type="entry name" value="Geranylgeranyl_reductase"/>
</dbReference>
<sequence>MSAPPDTDVVVVGGGPVGLACAVGAARAGLSVVVVEPRRLPADKACGEGLMPATVDALARLDVDLRPGVDGVPLRGIRYLSPGAVATADFSRGPGLGVRRTVLARALVARAEAVGVRVLRTRAGPVEQDGASVRVAGVRARWCLAADGLHSPTRRALGLDAATPLRPSRPARYGLRRHVRCAPWSPWVDVLWARDVEAYVTPVAPDLVGVAVLSTARRSFDEHVACLPGLAARLAGRATASRVQGAGPLRQRARARRAGRVLLVGDAAGYVDALTGEGLRIGLAAAEAAVACVAGDDAAGYERAVARLERRPRLLTETLLAATSVPGLRRALVPAASRLPRVFGGAVDALAG</sequence>
<dbReference type="InterPro" id="IPR002938">
    <property type="entry name" value="FAD-bd"/>
</dbReference>
<dbReference type="SUPFAM" id="SSF51905">
    <property type="entry name" value="FAD/NAD(P)-binding domain"/>
    <property type="match status" value="1"/>
</dbReference>
<keyword evidence="2" id="KW-0560">Oxidoreductase</keyword>
<evidence type="ECO:0000259" key="1">
    <source>
        <dbReference type="Pfam" id="PF01494"/>
    </source>
</evidence>
<name>A0ABW0GM38_9MICO</name>
<evidence type="ECO:0000313" key="3">
    <source>
        <dbReference type="Proteomes" id="UP001596122"/>
    </source>
</evidence>
<dbReference type="InterPro" id="IPR036188">
    <property type="entry name" value="FAD/NAD-bd_sf"/>
</dbReference>
<evidence type="ECO:0000313" key="2">
    <source>
        <dbReference type="EMBL" id="MFC5380732.1"/>
    </source>
</evidence>
<comment type="caution">
    <text evidence="2">The sequence shown here is derived from an EMBL/GenBank/DDBJ whole genome shotgun (WGS) entry which is preliminary data.</text>
</comment>
<dbReference type="PRINTS" id="PR00420">
    <property type="entry name" value="RNGMNOXGNASE"/>
</dbReference>
<organism evidence="2 3">
    <name type="scientific">Aquipuribacter nitratireducens</name>
    <dbReference type="NCBI Taxonomy" id="650104"/>
    <lineage>
        <taxon>Bacteria</taxon>
        <taxon>Bacillati</taxon>
        <taxon>Actinomycetota</taxon>
        <taxon>Actinomycetes</taxon>
        <taxon>Micrococcales</taxon>
        <taxon>Intrasporangiaceae</taxon>
        <taxon>Aquipuribacter</taxon>
    </lineage>
</organism>
<dbReference type="Proteomes" id="UP001596122">
    <property type="component" value="Unassembled WGS sequence"/>
</dbReference>
<protein>
    <submittedName>
        <fullName evidence="2">NAD(P)/FAD-dependent oxidoreductase</fullName>
        <ecNumber evidence="2">1.-.-.-</ecNumber>
    </submittedName>
</protein>